<protein>
    <submittedName>
        <fullName evidence="1">Uncharacterized protein</fullName>
    </submittedName>
</protein>
<dbReference type="EMBL" id="OX460345">
    <property type="protein sequence ID" value="CAI9173879.1"/>
    <property type="molecule type" value="Genomic_DNA"/>
</dbReference>
<proteinExistence type="predicted"/>
<dbReference type="Proteomes" id="UP001176941">
    <property type="component" value="Chromosome 34"/>
</dbReference>
<sequence length="102" mass="11382">MGYPLILKATVSRIRKTSRFVIRRADFEKLYLKTDLSQPVALLTDRRLKGKSDGLLFPSACLIALPMWQVNPSNDLESTTEISLGWASETVGPNGGPEETFR</sequence>
<evidence type="ECO:0000313" key="1">
    <source>
        <dbReference type="EMBL" id="CAI9173879.1"/>
    </source>
</evidence>
<name>A0ABN8ZQ11_RANTA</name>
<organism evidence="1 2">
    <name type="scientific">Rangifer tarandus platyrhynchus</name>
    <name type="common">Svalbard reindeer</name>
    <dbReference type="NCBI Taxonomy" id="3082113"/>
    <lineage>
        <taxon>Eukaryota</taxon>
        <taxon>Metazoa</taxon>
        <taxon>Chordata</taxon>
        <taxon>Craniata</taxon>
        <taxon>Vertebrata</taxon>
        <taxon>Euteleostomi</taxon>
        <taxon>Mammalia</taxon>
        <taxon>Eutheria</taxon>
        <taxon>Laurasiatheria</taxon>
        <taxon>Artiodactyla</taxon>
        <taxon>Ruminantia</taxon>
        <taxon>Pecora</taxon>
        <taxon>Cervidae</taxon>
        <taxon>Odocoileinae</taxon>
        <taxon>Rangifer</taxon>
    </lineage>
</organism>
<keyword evidence="2" id="KW-1185">Reference proteome</keyword>
<accession>A0ABN8ZQ11</accession>
<reference evidence="1" key="1">
    <citation type="submission" date="2023-04" db="EMBL/GenBank/DDBJ databases">
        <authorList>
            <consortium name="ELIXIR-Norway"/>
        </authorList>
    </citation>
    <scope>NUCLEOTIDE SEQUENCE [LARGE SCALE GENOMIC DNA]</scope>
</reference>
<gene>
    <name evidence="1" type="ORF">MRATA1EN1_LOCUS22841</name>
</gene>
<evidence type="ECO:0000313" key="2">
    <source>
        <dbReference type="Proteomes" id="UP001176941"/>
    </source>
</evidence>